<dbReference type="PROSITE" id="PS50222">
    <property type="entry name" value="EF_HAND_2"/>
    <property type="match status" value="1"/>
</dbReference>
<dbReference type="GO" id="GO:0005509">
    <property type="term" value="F:calcium ion binding"/>
    <property type="evidence" value="ECO:0007669"/>
    <property type="project" value="InterPro"/>
</dbReference>
<reference evidence="2 3" key="1">
    <citation type="submission" date="2019-06" db="EMBL/GenBank/DDBJ databases">
        <authorList>
            <person name="Jiang L."/>
        </authorList>
    </citation>
    <scope>NUCLEOTIDE SEQUENCE [LARGE SCALE GENOMIC DNA]</scope>
    <source>
        <strain evidence="2 3">YIM 48858</strain>
    </source>
</reference>
<feature type="domain" description="EF-hand" evidence="1">
    <location>
        <begin position="41"/>
        <end position="76"/>
    </location>
</feature>
<keyword evidence="3" id="KW-1185">Reference proteome</keyword>
<dbReference type="InterPro" id="IPR011992">
    <property type="entry name" value="EF-hand-dom_pair"/>
</dbReference>
<evidence type="ECO:0000259" key="1">
    <source>
        <dbReference type="PROSITE" id="PS50222"/>
    </source>
</evidence>
<proteinExistence type="predicted"/>
<dbReference type="InterPro" id="IPR002048">
    <property type="entry name" value="EF_hand_dom"/>
</dbReference>
<dbReference type="SUPFAM" id="SSF47473">
    <property type="entry name" value="EF-hand"/>
    <property type="match status" value="1"/>
</dbReference>
<dbReference type="AlphaFoldDB" id="A0A5C4N7D7"/>
<dbReference type="Gene3D" id="1.10.238.10">
    <property type="entry name" value="EF-hand"/>
    <property type="match status" value="1"/>
</dbReference>
<evidence type="ECO:0000313" key="2">
    <source>
        <dbReference type="EMBL" id="TNC66282.1"/>
    </source>
</evidence>
<gene>
    <name evidence="2" type="ORF">FHG71_16860</name>
</gene>
<accession>A0A5C4N7D7</accession>
<dbReference type="Proteomes" id="UP000305709">
    <property type="component" value="Unassembled WGS sequence"/>
</dbReference>
<comment type="caution">
    <text evidence="2">The sequence shown here is derived from an EMBL/GenBank/DDBJ whole genome shotgun (WGS) entry which is preliminary data.</text>
</comment>
<protein>
    <recommendedName>
        <fullName evidence="1">EF-hand domain-containing protein</fullName>
    </recommendedName>
</protein>
<dbReference type="RefSeq" id="WP_139082869.1">
    <property type="nucleotide sequence ID" value="NZ_VDFV01000034.1"/>
</dbReference>
<sequence>MALRPWDIDGDGIIVRDEFLDGFADWGTFGDFDVDADGLIAGEELSEGIFELYDNDFDGLIEEPELTEMGDDMGDGGLFDV</sequence>
<name>A0A5C4N7D7_9RHOB</name>
<organism evidence="2 3">
    <name type="scientific">Rubellimicrobium roseum</name>
    <dbReference type="NCBI Taxonomy" id="687525"/>
    <lineage>
        <taxon>Bacteria</taxon>
        <taxon>Pseudomonadati</taxon>
        <taxon>Pseudomonadota</taxon>
        <taxon>Alphaproteobacteria</taxon>
        <taxon>Rhodobacterales</taxon>
        <taxon>Roseobacteraceae</taxon>
        <taxon>Rubellimicrobium</taxon>
    </lineage>
</organism>
<dbReference type="EMBL" id="VDFV01000034">
    <property type="protein sequence ID" value="TNC66282.1"/>
    <property type="molecule type" value="Genomic_DNA"/>
</dbReference>
<evidence type="ECO:0000313" key="3">
    <source>
        <dbReference type="Proteomes" id="UP000305709"/>
    </source>
</evidence>
<dbReference type="OrthoDB" id="7631435at2"/>